<evidence type="ECO:0000313" key="1">
    <source>
        <dbReference type="EMBL" id="AUR52383.1"/>
    </source>
</evidence>
<dbReference type="Proteomes" id="UP000236655">
    <property type="component" value="Chromosome"/>
</dbReference>
<gene>
    <name evidence="1" type="ORF">CUN60_08760</name>
</gene>
<dbReference type="InterPro" id="IPR029058">
    <property type="entry name" value="AB_hydrolase_fold"/>
</dbReference>
<dbReference type="SUPFAM" id="SSF53474">
    <property type="entry name" value="alpha/beta-Hydrolases"/>
    <property type="match status" value="1"/>
</dbReference>
<keyword evidence="2" id="KW-1185">Reference proteome</keyword>
<accession>A0A2I7N7E0</accession>
<dbReference type="KEGG" id="nba:CUN60_08760"/>
<dbReference type="Gene3D" id="3.40.50.1820">
    <property type="entry name" value="alpha/beta hydrolase"/>
    <property type="match status" value="1"/>
</dbReference>
<proteinExistence type="predicted"/>
<name>A0A2I7N7E0_9NEIS</name>
<reference evidence="2" key="1">
    <citation type="submission" date="2017-11" db="EMBL/GenBank/DDBJ databases">
        <authorList>
            <person name="Chan K.G."/>
            <person name="Lee L.S."/>
        </authorList>
    </citation>
    <scope>NUCLEOTIDE SEQUENCE [LARGE SCALE GENOMIC DNA]</scope>
    <source>
        <strain evidence="2">DSM 100970</strain>
    </source>
</reference>
<dbReference type="EMBL" id="CP024847">
    <property type="protein sequence ID" value="AUR52383.1"/>
    <property type="molecule type" value="Genomic_DNA"/>
</dbReference>
<sequence>MFETSRLVLRQWQNSNAYQRMIFLTNAFLLDTMKINRNKIPPLFKKIIVKQLFLWLFLCFFNQALANDLNITINEKLYPQLESIILNRPAESVMSVAAIYSNYKKISYRWIGQKNTRKNVSFIESNPLFAKTNIFNDSTLKAESDKKILFKRLKYTSRYNGSNHKLSGLVLMPISSTPKGVILFFHSTINGKLNVPSMRFADYKSQMLAAVFAANGYIVIAPDYIGMGTDYKVAHPYILYPEINVSDAKNMLLASMLYLRKNGFIQKQQKFNLYASGYSEGASYALWFSRIYQEQTKFRQTITNTGLNLRTTVPIDGAYNLTGVMLPFLLTSQVNDMVNRFSIITPWWGTLLKPSLLANVMLAYAHYNDYPIDKLLNSEFYNLQCIWPFAYTCNNDATLIHNIETFVLSPLKNFSITLSYFFAAIFKSDLGIIYSPLFNSIAPLIPNDIIQDKKFMQTMEKANITEWKSQLPVTLLSLTRDSLVPEQNSSDTYNGMLKAGSKALKYIKFNNQLITVNSLFGTSVVDHVSFELFALLIALKEFEEDNKKAAPTDAATRIKQR</sequence>
<dbReference type="AlphaFoldDB" id="A0A2I7N7E0"/>
<organism evidence="1 2">
    <name type="scientific">Aquella oligotrophica</name>
    <dbReference type="NCBI Taxonomy" id="2067065"/>
    <lineage>
        <taxon>Bacteria</taxon>
        <taxon>Pseudomonadati</taxon>
        <taxon>Pseudomonadota</taxon>
        <taxon>Betaproteobacteria</taxon>
        <taxon>Neisseriales</taxon>
        <taxon>Neisseriaceae</taxon>
        <taxon>Aquella</taxon>
    </lineage>
</organism>
<evidence type="ECO:0000313" key="2">
    <source>
        <dbReference type="Proteomes" id="UP000236655"/>
    </source>
</evidence>
<protein>
    <submittedName>
        <fullName evidence="1">Uncharacterized protein</fullName>
    </submittedName>
</protein>